<sequence>MSDLLRQRDWFKKRISAQPVYSRPSVGGPSTPRASNSVASTRTVTPNTSISGYPSQINRYTPASIYSAAALDTEHINNKMFRIVDHLKKAKDQQTLDQIQQISGVMVHGNDALIKQLMNNAKVIYDKETETFAYKPEYNLRTKEDLLKLLKDHSDKGGIKVDTLKDSFLDINSAAKELKDEGKIFTLDKKDGRARVMFYASGPSVEPVDEEIKEIWDKLSVPDEADLKTDLEKANMKPIRVEEEEVVHEEKKKKQRQSNRKIKITNTHLKDLDLTGNFDSTF</sequence>
<comment type="subcellular location">
    <subcellularLocation>
        <location evidence="1 7">Nucleus</location>
    </subcellularLocation>
</comment>
<dbReference type="Pfam" id="PF02186">
    <property type="entry name" value="TFIIE_beta"/>
    <property type="match status" value="1"/>
</dbReference>
<evidence type="ECO:0000256" key="8">
    <source>
        <dbReference type="SAM" id="MobiDB-lite"/>
    </source>
</evidence>
<feature type="region of interest" description="Disordered" evidence="8">
    <location>
        <begin position="243"/>
        <end position="266"/>
    </location>
</feature>
<feature type="domain" description="TFIIE beta" evidence="9">
    <location>
        <begin position="64"/>
        <end position="141"/>
    </location>
</feature>
<evidence type="ECO:0000256" key="4">
    <source>
        <dbReference type="ARBA" id="ARBA00023163"/>
    </source>
</evidence>
<dbReference type="GO" id="GO:0001097">
    <property type="term" value="F:TFIIH-class transcription factor complex binding"/>
    <property type="evidence" value="ECO:0007669"/>
    <property type="project" value="TreeGrafter"/>
</dbReference>
<dbReference type="PANTHER" id="PTHR12716">
    <property type="entry name" value="TRANSCRIPTION INITIATION FACTOR IIE, BETA SUBUNIT"/>
    <property type="match status" value="1"/>
</dbReference>
<evidence type="ECO:0000256" key="2">
    <source>
        <dbReference type="ARBA" id="ARBA00023015"/>
    </source>
</evidence>
<comment type="similarity">
    <text evidence="7">Belongs to the TFIIE beta subunit family.</text>
</comment>
<accession>A0A9W7ZXW0</accession>
<comment type="function">
    <text evidence="6 7">Recruits TFIIH to the initiation complex and stimulates the RNA polymerase II C-terminal domain kinase and DNA-dependent ATPase activities of TFIIH. Both TFIIH and TFIIE are required for promoter clearance by RNA polymerase.</text>
</comment>
<organism evidence="10 11">
    <name type="scientific">Mycoemilia scoparia</name>
    <dbReference type="NCBI Taxonomy" id="417184"/>
    <lineage>
        <taxon>Eukaryota</taxon>
        <taxon>Fungi</taxon>
        <taxon>Fungi incertae sedis</taxon>
        <taxon>Zoopagomycota</taxon>
        <taxon>Kickxellomycotina</taxon>
        <taxon>Kickxellomycetes</taxon>
        <taxon>Kickxellales</taxon>
        <taxon>Kickxellaceae</taxon>
        <taxon>Mycoemilia</taxon>
    </lineage>
</organism>
<dbReference type="PROSITE" id="PS51351">
    <property type="entry name" value="TFIIE_BETA_C"/>
    <property type="match status" value="1"/>
</dbReference>
<dbReference type="InterPro" id="IPR040501">
    <property type="entry name" value="TFA2_Winged_2"/>
</dbReference>
<evidence type="ECO:0000256" key="6">
    <source>
        <dbReference type="ARBA" id="ARBA00025581"/>
    </source>
</evidence>
<reference evidence="10" key="1">
    <citation type="submission" date="2022-07" db="EMBL/GenBank/DDBJ databases">
        <title>Phylogenomic reconstructions and comparative analyses of Kickxellomycotina fungi.</title>
        <authorList>
            <person name="Reynolds N.K."/>
            <person name="Stajich J.E."/>
            <person name="Barry K."/>
            <person name="Grigoriev I.V."/>
            <person name="Crous P."/>
            <person name="Smith M.E."/>
        </authorList>
    </citation>
    <scope>NUCLEOTIDE SEQUENCE</scope>
    <source>
        <strain evidence="10">NBRC 100468</strain>
    </source>
</reference>
<feature type="compositionally biased region" description="Basic residues" evidence="8">
    <location>
        <begin position="251"/>
        <end position="263"/>
    </location>
</feature>
<keyword evidence="5 7" id="KW-0539">Nucleus</keyword>
<keyword evidence="4 7" id="KW-0804">Transcription</keyword>
<gene>
    <name evidence="10" type="primary">tfa2</name>
    <name evidence="10" type="ORF">H4219_002247</name>
</gene>
<keyword evidence="2 7" id="KW-0805">Transcription regulation</keyword>
<feature type="compositionally biased region" description="Polar residues" evidence="8">
    <location>
        <begin position="32"/>
        <end position="52"/>
    </location>
</feature>
<dbReference type="GO" id="GO:0005673">
    <property type="term" value="C:transcription factor TFIIE complex"/>
    <property type="evidence" value="ECO:0007669"/>
    <property type="project" value="UniProtKB-UniRule"/>
</dbReference>
<keyword evidence="11" id="KW-1185">Reference proteome</keyword>
<dbReference type="EMBL" id="JANBPU010000034">
    <property type="protein sequence ID" value="KAJ1918989.1"/>
    <property type="molecule type" value="Genomic_DNA"/>
</dbReference>
<dbReference type="OrthoDB" id="3907302at2759"/>
<evidence type="ECO:0000313" key="11">
    <source>
        <dbReference type="Proteomes" id="UP001150538"/>
    </source>
</evidence>
<evidence type="ECO:0000256" key="7">
    <source>
        <dbReference type="PIRNR" id="PIRNR016398"/>
    </source>
</evidence>
<dbReference type="InterPro" id="IPR016656">
    <property type="entry name" value="TFIIE-bsu"/>
</dbReference>
<evidence type="ECO:0000256" key="5">
    <source>
        <dbReference type="ARBA" id="ARBA00023242"/>
    </source>
</evidence>
<evidence type="ECO:0000259" key="9">
    <source>
        <dbReference type="PROSITE" id="PS51351"/>
    </source>
</evidence>
<proteinExistence type="inferred from homology"/>
<dbReference type="GO" id="GO:0006367">
    <property type="term" value="P:transcription initiation at RNA polymerase II promoter"/>
    <property type="evidence" value="ECO:0007669"/>
    <property type="project" value="UniProtKB-UniRule"/>
</dbReference>
<keyword evidence="3 7" id="KW-0238">DNA-binding</keyword>
<comment type="subunit">
    <text evidence="7">Tetramer of two alpha and two beta chains.</text>
</comment>
<protein>
    <recommendedName>
        <fullName evidence="7">Transcription initiation factor IIE subunit beta</fullName>
    </recommendedName>
</protein>
<dbReference type="Pfam" id="PF18121">
    <property type="entry name" value="TFA2_Winged_2"/>
    <property type="match status" value="1"/>
</dbReference>
<dbReference type="AlphaFoldDB" id="A0A9W7ZXW0"/>
<dbReference type="Proteomes" id="UP001150538">
    <property type="component" value="Unassembled WGS sequence"/>
</dbReference>
<evidence type="ECO:0000256" key="1">
    <source>
        <dbReference type="ARBA" id="ARBA00004123"/>
    </source>
</evidence>
<dbReference type="PANTHER" id="PTHR12716:SF8">
    <property type="entry name" value="TRANSCRIPTION INITIATION FACTOR IIE SUBUNIT BETA"/>
    <property type="match status" value="1"/>
</dbReference>
<evidence type="ECO:0000256" key="3">
    <source>
        <dbReference type="ARBA" id="ARBA00023125"/>
    </source>
</evidence>
<dbReference type="InterPro" id="IPR003166">
    <property type="entry name" value="TFIIE_bsu_DNA-bd"/>
</dbReference>
<dbReference type="GO" id="GO:0003677">
    <property type="term" value="F:DNA binding"/>
    <property type="evidence" value="ECO:0007669"/>
    <property type="project" value="UniProtKB-UniRule"/>
</dbReference>
<comment type="caution">
    <text evidence="10">The sequence shown here is derived from an EMBL/GenBank/DDBJ whole genome shotgun (WGS) entry which is preliminary data.</text>
</comment>
<evidence type="ECO:0000313" key="10">
    <source>
        <dbReference type="EMBL" id="KAJ1918989.1"/>
    </source>
</evidence>
<feature type="region of interest" description="Disordered" evidence="8">
    <location>
        <begin position="20"/>
        <end position="52"/>
    </location>
</feature>
<dbReference type="PIRSF" id="PIRSF016398">
    <property type="entry name" value="TFIIE-beta"/>
    <property type="match status" value="1"/>
</dbReference>
<name>A0A9W7ZXW0_9FUNG</name>